<accession>A0A9W9FT27</accession>
<reference evidence="2" key="1">
    <citation type="submission" date="2022-11" db="EMBL/GenBank/DDBJ databases">
        <authorList>
            <person name="Petersen C."/>
        </authorList>
    </citation>
    <scope>NUCLEOTIDE SEQUENCE</scope>
    <source>
        <strain evidence="2">IBT 34128</strain>
    </source>
</reference>
<keyword evidence="3" id="KW-1185">Reference proteome</keyword>
<feature type="compositionally biased region" description="Polar residues" evidence="1">
    <location>
        <begin position="187"/>
        <end position="229"/>
    </location>
</feature>
<organism evidence="2 3">
    <name type="scientific">Penicillium alfredii</name>
    <dbReference type="NCBI Taxonomy" id="1506179"/>
    <lineage>
        <taxon>Eukaryota</taxon>
        <taxon>Fungi</taxon>
        <taxon>Dikarya</taxon>
        <taxon>Ascomycota</taxon>
        <taxon>Pezizomycotina</taxon>
        <taxon>Eurotiomycetes</taxon>
        <taxon>Eurotiomycetidae</taxon>
        <taxon>Eurotiales</taxon>
        <taxon>Aspergillaceae</taxon>
        <taxon>Penicillium</taxon>
    </lineage>
</organism>
<feature type="compositionally biased region" description="Basic and acidic residues" evidence="1">
    <location>
        <begin position="135"/>
        <end position="149"/>
    </location>
</feature>
<sequence>MARKRKTLQSTSHAVDLLNDLNRPGVQKRRHTTHDTTVNTTPDPPAKRSLRPRPSDLKPLSASSPHTVNNQLTRQQNESDGESDAQSSGDEPHEESEDSEEPDEGEQEESGQSGVSEEEPLATHNDDNDDNGQGESHEEVDNDRAKNSEDSSPLNLFSDGASQSLPHGSPDSQRQHAPAIGQVEVVISNSTRDYQKDSGNTQNPVDNDTRHSQLSSPTPSRNQWPSANHSLEPHVPEAPQTQLSPTNPEGPDNSIHAWFLEAISGSQQESNWKELPEKSKTLRRRVRKRMKRHFQGCTIIIKEWRRLYKNLADLLPSESRRIGSMLPDFVSLGEAIYTESRRIFEYAAEVADDENGSDLINQYEAYVITKIITVVMVAFKAFKLLGQPGKRHLRVALDMLLKCCDRVLDLQKSKCLIRYQGCPNTLATSRSLRLPLRRIMAALDAGELDDPREQDVKAESLIERLPSTLPTQPRWTQSEEHALIAGLREFRGSNRWVKIKRYYGLRLTRWTLSDLQHKAEEFR</sequence>
<dbReference type="GeneID" id="81392464"/>
<dbReference type="AlphaFoldDB" id="A0A9W9FT27"/>
<comment type="caution">
    <text evidence="2">The sequence shown here is derived from an EMBL/GenBank/DDBJ whole genome shotgun (WGS) entry which is preliminary data.</text>
</comment>
<feature type="compositionally biased region" description="Polar residues" evidence="1">
    <location>
        <begin position="150"/>
        <end position="172"/>
    </location>
</feature>
<feature type="compositionally biased region" description="Polar residues" evidence="1">
    <location>
        <begin position="61"/>
        <end position="78"/>
    </location>
</feature>
<dbReference type="EMBL" id="JAPMSZ010000004">
    <property type="protein sequence ID" value="KAJ5105367.1"/>
    <property type="molecule type" value="Genomic_DNA"/>
</dbReference>
<dbReference type="CDD" id="cd00167">
    <property type="entry name" value="SANT"/>
    <property type="match status" value="1"/>
</dbReference>
<evidence type="ECO:0000313" key="2">
    <source>
        <dbReference type="EMBL" id="KAJ5105367.1"/>
    </source>
</evidence>
<reference evidence="2" key="2">
    <citation type="journal article" date="2023" name="IMA Fungus">
        <title>Comparative genomic study of the Penicillium genus elucidates a diverse pangenome and 15 lateral gene transfer events.</title>
        <authorList>
            <person name="Petersen C."/>
            <person name="Sorensen T."/>
            <person name="Nielsen M.R."/>
            <person name="Sondergaard T.E."/>
            <person name="Sorensen J.L."/>
            <person name="Fitzpatrick D.A."/>
            <person name="Frisvad J.C."/>
            <person name="Nielsen K.L."/>
        </authorList>
    </citation>
    <scope>NUCLEOTIDE SEQUENCE</scope>
    <source>
        <strain evidence="2">IBT 34128</strain>
    </source>
</reference>
<gene>
    <name evidence="2" type="ORF">NUU61_002714</name>
</gene>
<protein>
    <submittedName>
        <fullName evidence="2">Uncharacterized protein</fullName>
    </submittedName>
</protein>
<name>A0A9W9FT27_9EURO</name>
<dbReference type="InterPro" id="IPR001005">
    <property type="entry name" value="SANT/Myb"/>
</dbReference>
<dbReference type="OrthoDB" id="5431211at2759"/>
<evidence type="ECO:0000313" key="3">
    <source>
        <dbReference type="Proteomes" id="UP001141434"/>
    </source>
</evidence>
<dbReference type="RefSeq" id="XP_056514363.1">
    <property type="nucleotide sequence ID" value="XM_056653296.1"/>
</dbReference>
<dbReference type="Proteomes" id="UP001141434">
    <property type="component" value="Unassembled WGS sequence"/>
</dbReference>
<feature type="compositionally biased region" description="Acidic residues" evidence="1">
    <location>
        <begin position="92"/>
        <end position="109"/>
    </location>
</feature>
<evidence type="ECO:0000256" key="1">
    <source>
        <dbReference type="SAM" id="MobiDB-lite"/>
    </source>
</evidence>
<proteinExistence type="predicted"/>
<feature type="region of interest" description="Disordered" evidence="1">
    <location>
        <begin position="1"/>
        <end position="254"/>
    </location>
</feature>